<evidence type="ECO:0000259" key="4">
    <source>
        <dbReference type="Pfam" id="PF08540"/>
    </source>
</evidence>
<evidence type="ECO:0000313" key="6">
    <source>
        <dbReference type="Proteomes" id="UP000199149"/>
    </source>
</evidence>
<evidence type="ECO:0000256" key="2">
    <source>
        <dbReference type="ARBA" id="ARBA00022679"/>
    </source>
</evidence>
<dbReference type="OrthoDB" id="9769523at2"/>
<dbReference type="STRING" id="684065.SAMN05421738_111139"/>
<dbReference type="Gene3D" id="3.40.47.10">
    <property type="match status" value="1"/>
</dbReference>
<sequence>MKYGIEAASIYVPHIYLPIKDLAIQRNIDPDKLELGLGLKKMAVLDVHEDTATIAANALLKLIENFKINPSEIGRIYLGTESALDGAKPTATYAVQLVESVLKDQFGDRPFKHTDVVDMTFACIGGVDALHNSIDYVRVNPTRKAIVIAADYAKYGLESTGEYTQGAGAVAMLVSNQPNLIAFDNVWGVGMESVFDFFKPHQTTNQPEILNALGTSKSEIELFSDEPVFEGQYSNECYKNRVREAYYDFKEKADFKDKLYENWRYIAFHLPYAFQGKRMFSDVFALENNLDNSNENVKIISKSPEYKQVIAEKVEPTQRASSEIGNMYTASIFTAFLSALQVSADEGEELVGKTIGFIAYGSGSKSKVFQGHVGENWRGVMDKINLFDSLEKREAITFGQYQDLHNKKLTTSIDATKGFALTRIEKENPDLRGARYYTYNG</sequence>
<comment type="similarity">
    <text evidence="1">Belongs to the thiolase-like superfamily. HMG-CoA synthase family.</text>
</comment>
<proteinExistence type="inferred from homology"/>
<dbReference type="AlphaFoldDB" id="A0A1I4YP51"/>
<keyword evidence="6" id="KW-1185">Reference proteome</keyword>
<dbReference type="Proteomes" id="UP000199149">
    <property type="component" value="Unassembled WGS sequence"/>
</dbReference>
<dbReference type="EMBL" id="FOUZ01000011">
    <property type="protein sequence ID" value="SFN39808.1"/>
    <property type="molecule type" value="Genomic_DNA"/>
</dbReference>
<keyword evidence="2" id="KW-0808">Transferase</keyword>
<dbReference type="Pfam" id="PF08540">
    <property type="entry name" value="HMG_CoA_synt_C"/>
    <property type="match status" value="1"/>
</dbReference>
<organism evidence="5 6">
    <name type="scientific">Algoriella xinjiangensis</name>
    <dbReference type="NCBI Taxonomy" id="684065"/>
    <lineage>
        <taxon>Bacteria</taxon>
        <taxon>Pseudomonadati</taxon>
        <taxon>Bacteroidota</taxon>
        <taxon>Flavobacteriia</taxon>
        <taxon>Flavobacteriales</taxon>
        <taxon>Weeksellaceae</taxon>
        <taxon>Algoriella</taxon>
    </lineage>
</organism>
<dbReference type="Pfam" id="PF01154">
    <property type="entry name" value="HMG_CoA_synt_N"/>
    <property type="match status" value="1"/>
</dbReference>
<dbReference type="InterPro" id="IPR013528">
    <property type="entry name" value="HMG_CoA_synth_N"/>
</dbReference>
<gene>
    <name evidence="5" type="ORF">SAMN05421738_111139</name>
</gene>
<protein>
    <submittedName>
        <fullName evidence="5">Hydroxymethylglutaryl-CoA synthase</fullName>
    </submittedName>
</protein>
<dbReference type="CDD" id="cd00827">
    <property type="entry name" value="init_cond_enzymes"/>
    <property type="match status" value="1"/>
</dbReference>
<dbReference type="InterPro" id="IPR013746">
    <property type="entry name" value="HMG_CoA_synt_C_dom"/>
</dbReference>
<dbReference type="SUPFAM" id="SSF53901">
    <property type="entry name" value="Thiolase-like"/>
    <property type="match status" value="2"/>
</dbReference>
<reference evidence="6" key="1">
    <citation type="submission" date="2016-10" db="EMBL/GenBank/DDBJ databases">
        <authorList>
            <person name="Varghese N."/>
            <person name="Submissions S."/>
        </authorList>
    </citation>
    <scope>NUCLEOTIDE SEQUENCE [LARGE SCALE GENOMIC DNA]</scope>
    <source>
        <strain evidence="6">XJ109</strain>
    </source>
</reference>
<dbReference type="PANTHER" id="PTHR43323">
    <property type="entry name" value="3-HYDROXY-3-METHYLGLUTARYL COENZYME A SYNTHASE"/>
    <property type="match status" value="1"/>
</dbReference>
<name>A0A1I4YP51_9FLAO</name>
<dbReference type="GO" id="GO:0006084">
    <property type="term" value="P:acetyl-CoA metabolic process"/>
    <property type="evidence" value="ECO:0007669"/>
    <property type="project" value="InterPro"/>
</dbReference>
<dbReference type="InterPro" id="IPR016039">
    <property type="entry name" value="Thiolase-like"/>
</dbReference>
<evidence type="ECO:0000256" key="1">
    <source>
        <dbReference type="ARBA" id="ARBA00007061"/>
    </source>
</evidence>
<dbReference type="PANTHER" id="PTHR43323:SF2">
    <property type="entry name" value="HYDROXYMETHYLGLUTARYL-COA SYNTHASE"/>
    <property type="match status" value="1"/>
</dbReference>
<dbReference type="RefSeq" id="WP_092908855.1">
    <property type="nucleotide sequence ID" value="NZ_FOUZ01000011.1"/>
</dbReference>
<dbReference type="GO" id="GO:0004421">
    <property type="term" value="F:hydroxymethylglutaryl-CoA synthase activity"/>
    <property type="evidence" value="ECO:0007669"/>
    <property type="project" value="InterPro"/>
</dbReference>
<evidence type="ECO:0000313" key="5">
    <source>
        <dbReference type="EMBL" id="SFN39808.1"/>
    </source>
</evidence>
<feature type="domain" description="Hydroxymethylglutaryl-coenzyme A synthase C-terminal" evidence="4">
    <location>
        <begin position="307"/>
        <end position="408"/>
    </location>
</feature>
<feature type="domain" description="Hydroxymethylglutaryl-coenzyme A synthase N-terminal" evidence="3">
    <location>
        <begin position="3"/>
        <end position="175"/>
    </location>
</feature>
<accession>A0A1I4YP51</accession>
<evidence type="ECO:0000259" key="3">
    <source>
        <dbReference type="Pfam" id="PF01154"/>
    </source>
</evidence>